<comment type="caution">
    <text evidence="1">The sequence shown here is derived from an EMBL/GenBank/DDBJ whole genome shotgun (WGS) entry which is preliminary data.</text>
</comment>
<name>A0A4U7KUV4_9BASI</name>
<gene>
    <name evidence="1" type="ORF">EX895_003003</name>
</gene>
<dbReference type="Proteomes" id="UP000306050">
    <property type="component" value="Chromosome SGRAM_19"/>
</dbReference>
<dbReference type="GeneID" id="40725898"/>
<dbReference type="EMBL" id="SRRM01000011">
    <property type="protein sequence ID" value="TKY87907.1"/>
    <property type="molecule type" value="Genomic_DNA"/>
</dbReference>
<accession>A0A4U7KUV4</accession>
<keyword evidence="2" id="KW-1185">Reference proteome</keyword>
<protein>
    <submittedName>
        <fullName evidence="1">Uncharacterized protein</fullName>
    </submittedName>
</protein>
<reference evidence="1 2" key="1">
    <citation type="submission" date="2019-05" db="EMBL/GenBank/DDBJ databases">
        <title>Sporisorium graminicola CBS 10092 draft sequencing and annotation.</title>
        <authorList>
            <person name="Solano-Gonzalez S."/>
            <person name="Caddick M.X."/>
            <person name="Darby A."/>
        </authorList>
    </citation>
    <scope>NUCLEOTIDE SEQUENCE [LARGE SCALE GENOMIC DNA]</scope>
    <source>
        <strain evidence="1 2">CBS 10092</strain>
    </source>
</reference>
<dbReference type="KEGG" id="sgra:EX895_003003"/>
<proteinExistence type="predicted"/>
<organism evidence="1 2">
    <name type="scientific">Sporisorium graminicola</name>
    <dbReference type="NCBI Taxonomy" id="280036"/>
    <lineage>
        <taxon>Eukaryota</taxon>
        <taxon>Fungi</taxon>
        <taxon>Dikarya</taxon>
        <taxon>Basidiomycota</taxon>
        <taxon>Ustilaginomycotina</taxon>
        <taxon>Ustilaginomycetes</taxon>
        <taxon>Ustilaginales</taxon>
        <taxon>Ustilaginaceae</taxon>
        <taxon>Sporisorium</taxon>
    </lineage>
</organism>
<dbReference type="OrthoDB" id="2550163at2759"/>
<dbReference type="AlphaFoldDB" id="A0A4U7KUV4"/>
<sequence>MWRSSPRIAPLPCRLGRGAMSSRRASLDDKIQPTPVLGDFVGWTPCKLARDYVYPELFEKRTTYAFVSFVVLDDRSHEDGKFVIVGVHPDSYKGTRLELEATARMDVESAVEMPINFHDDNQGILAYCEAKPYDNDAGRNSALAAEREGRQMSG</sequence>
<dbReference type="RefSeq" id="XP_029739892.1">
    <property type="nucleotide sequence ID" value="XM_029883601.1"/>
</dbReference>
<evidence type="ECO:0000313" key="1">
    <source>
        <dbReference type="EMBL" id="TKY87907.1"/>
    </source>
</evidence>
<evidence type="ECO:0000313" key="2">
    <source>
        <dbReference type="Proteomes" id="UP000306050"/>
    </source>
</evidence>